<keyword evidence="1" id="KW-0812">Transmembrane</keyword>
<evidence type="ECO:0000259" key="2">
    <source>
        <dbReference type="Pfam" id="PF01757"/>
    </source>
</evidence>
<evidence type="ECO:0000313" key="3">
    <source>
        <dbReference type="EMBL" id="TDY37131.1"/>
    </source>
</evidence>
<dbReference type="PANTHER" id="PTHR23028">
    <property type="entry name" value="ACETYLTRANSFERASE"/>
    <property type="match status" value="1"/>
</dbReference>
<feature type="transmembrane region" description="Helical" evidence="1">
    <location>
        <begin position="202"/>
        <end position="224"/>
    </location>
</feature>
<dbReference type="Proteomes" id="UP000295509">
    <property type="component" value="Unassembled WGS sequence"/>
</dbReference>
<comment type="caution">
    <text evidence="3">The sequence shown here is derived from an EMBL/GenBank/DDBJ whole genome shotgun (WGS) entry which is preliminary data.</text>
</comment>
<feature type="transmembrane region" description="Helical" evidence="1">
    <location>
        <begin position="57"/>
        <end position="82"/>
    </location>
</feature>
<dbReference type="GO" id="GO:0016747">
    <property type="term" value="F:acyltransferase activity, transferring groups other than amino-acyl groups"/>
    <property type="evidence" value="ECO:0007669"/>
    <property type="project" value="InterPro"/>
</dbReference>
<feature type="transmembrane region" description="Helical" evidence="1">
    <location>
        <begin position="236"/>
        <end position="255"/>
    </location>
</feature>
<feature type="transmembrane region" description="Helical" evidence="1">
    <location>
        <begin position="20"/>
        <end position="37"/>
    </location>
</feature>
<dbReference type="InterPro" id="IPR050879">
    <property type="entry name" value="Acyltransferase_3"/>
</dbReference>
<protein>
    <submittedName>
        <fullName evidence="3">Peptidoglycan/LPS O-acetylase OafA/YrhL</fullName>
    </submittedName>
</protein>
<evidence type="ECO:0000256" key="1">
    <source>
        <dbReference type="SAM" id="Phobius"/>
    </source>
</evidence>
<dbReference type="OrthoDB" id="9814807at2"/>
<accession>A0A4R8L3R1</accession>
<feature type="transmembrane region" description="Helical" evidence="1">
    <location>
        <begin position="180"/>
        <end position="196"/>
    </location>
</feature>
<gene>
    <name evidence="3" type="ORF">BX592_1432</name>
</gene>
<feature type="transmembrane region" description="Helical" evidence="1">
    <location>
        <begin position="292"/>
        <end position="312"/>
    </location>
</feature>
<dbReference type="AlphaFoldDB" id="A0A4R8L3R1"/>
<keyword evidence="1" id="KW-1133">Transmembrane helix</keyword>
<dbReference type="EMBL" id="SORE01000043">
    <property type="protein sequence ID" value="TDY37131.1"/>
    <property type="molecule type" value="Genomic_DNA"/>
</dbReference>
<feature type="transmembrane region" description="Helical" evidence="1">
    <location>
        <begin position="318"/>
        <end position="340"/>
    </location>
</feature>
<keyword evidence="1" id="KW-0472">Membrane</keyword>
<dbReference type="InterPro" id="IPR002656">
    <property type="entry name" value="Acyl_transf_3_dom"/>
</dbReference>
<feature type="transmembrane region" description="Helical" evidence="1">
    <location>
        <begin position="153"/>
        <end position="173"/>
    </location>
</feature>
<dbReference type="Pfam" id="PF01757">
    <property type="entry name" value="Acyl_transf_3"/>
    <property type="match status" value="1"/>
</dbReference>
<name>A0A4R8L3R1_9BURK</name>
<sequence length="366" mass="40314">MLNQKLGMKKIIFADQLRCVAALSVVFVHLFGGYWAWRDLIAAHIMAPILNGPNSPALTLVSTFNFGPFGVSLFFLISGFVISFSLEKMTAGRFLLARAFRIYPTYIACLAIGLCASWLSSRYWDVPFTVTPRTILLNALLINNLKGVESFDLVNWTLAIELKFYIVMAALAALGMHRRVAAFLAVSALIVVLTVFEPRGPAGALLIRDLAFVPYMLIGTVFGLHMRGALTNRQAFASIMALVLAFHSIAFVSNFRNAPMPAPLDIYLLNIAVFALAYIVRDKFRPIRIVDFFARISYPLYAVHPILGYVLLRLLMSLGFSTITALCITLTTAVSIAYAVHRLIERPSTSLGKLLSLSGARPLSAT</sequence>
<feature type="domain" description="Acyltransferase 3" evidence="2">
    <location>
        <begin position="13"/>
        <end position="340"/>
    </location>
</feature>
<feature type="transmembrane region" description="Helical" evidence="1">
    <location>
        <begin position="103"/>
        <end position="124"/>
    </location>
</feature>
<organism evidence="3 4">
    <name type="scientific">Paraburkholderia rhizosphaerae</name>
    <dbReference type="NCBI Taxonomy" id="480658"/>
    <lineage>
        <taxon>Bacteria</taxon>
        <taxon>Pseudomonadati</taxon>
        <taxon>Pseudomonadota</taxon>
        <taxon>Betaproteobacteria</taxon>
        <taxon>Burkholderiales</taxon>
        <taxon>Burkholderiaceae</taxon>
        <taxon>Paraburkholderia</taxon>
    </lineage>
</organism>
<proteinExistence type="predicted"/>
<keyword evidence="4" id="KW-1185">Reference proteome</keyword>
<dbReference type="RefSeq" id="WP_134197295.1">
    <property type="nucleotide sequence ID" value="NZ_JBHLUW010000033.1"/>
</dbReference>
<evidence type="ECO:0000313" key="4">
    <source>
        <dbReference type="Proteomes" id="UP000295509"/>
    </source>
</evidence>
<reference evidence="3 4" key="1">
    <citation type="submission" date="2019-03" db="EMBL/GenBank/DDBJ databases">
        <title>Genomic Encyclopedia of Type Strains, Phase III (KMG-III): the genomes of soil and plant-associated and newly described type strains.</title>
        <authorList>
            <person name="Whitman W."/>
        </authorList>
    </citation>
    <scope>NUCLEOTIDE SEQUENCE [LARGE SCALE GENOMIC DNA]</scope>
    <source>
        <strain evidence="3 4">LMG 29544</strain>
    </source>
</reference>
<feature type="transmembrane region" description="Helical" evidence="1">
    <location>
        <begin position="261"/>
        <end position="280"/>
    </location>
</feature>